<dbReference type="InParanoid" id="A0A165G6G0"/>
<organism evidence="1 2">
    <name type="scientific">Exidia glandulosa HHB12029</name>
    <dbReference type="NCBI Taxonomy" id="1314781"/>
    <lineage>
        <taxon>Eukaryota</taxon>
        <taxon>Fungi</taxon>
        <taxon>Dikarya</taxon>
        <taxon>Basidiomycota</taxon>
        <taxon>Agaricomycotina</taxon>
        <taxon>Agaricomycetes</taxon>
        <taxon>Auriculariales</taxon>
        <taxon>Exidiaceae</taxon>
        <taxon>Exidia</taxon>
    </lineage>
</organism>
<dbReference type="PANTHER" id="PTHR21310">
    <property type="entry name" value="AMINOGLYCOSIDE PHOSPHOTRANSFERASE-RELATED-RELATED"/>
    <property type="match status" value="1"/>
</dbReference>
<keyword evidence="2" id="KW-1185">Reference proteome</keyword>
<dbReference type="AlphaFoldDB" id="A0A165G6G0"/>
<dbReference type="STRING" id="1314781.A0A165G6G0"/>
<accession>A0A165G6G0</accession>
<proteinExistence type="predicted"/>
<gene>
    <name evidence="1" type="ORF">EXIGLDRAFT_720711</name>
</gene>
<evidence type="ECO:0000313" key="1">
    <source>
        <dbReference type="EMBL" id="KZV90050.1"/>
    </source>
</evidence>
<dbReference type="PANTHER" id="PTHR21310:SF13">
    <property type="entry name" value="AMINOGLYCOSIDE PHOSPHOTRANSFERASE DOMAIN-CONTAINING PROTEIN"/>
    <property type="match status" value="1"/>
</dbReference>
<dbReference type="EMBL" id="KV426057">
    <property type="protein sequence ID" value="KZV90050.1"/>
    <property type="molecule type" value="Genomic_DNA"/>
</dbReference>
<dbReference type="OrthoDB" id="2906425at2759"/>
<dbReference type="InterPro" id="IPR051678">
    <property type="entry name" value="AGP_Transferase"/>
</dbReference>
<dbReference type="SUPFAM" id="SSF56112">
    <property type="entry name" value="Protein kinase-like (PK-like)"/>
    <property type="match status" value="1"/>
</dbReference>
<dbReference type="Proteomes" id="UP000077266">
    <property type="component" value="Unassembled WGS sequence"/>
</dbReference>
<reference evidence="1 2" key="1">
    <citation type="journal article" date="2016" name="Mol. Biol. Evol.">
        <title>Comparative Genomics of Early-Diverging Mushroom-Forming Fungi Provides Insights into the Origins of Lignocellulose Decay Capabilities.</title>
        <authorList>
            <person name="Nagy L.G."/>
            <person name="Riley R."/>
            <person name="Tritt A."/>
            <person name="Adam C."/>
            <person name="Daum C."/>
            <person name="Floudas D."/>
            <person name="Sun H."/>
            <person name="Yadav J.S."/>
            <person name="Pangilinan J."/>
            <person name="Larsson K.H."/>
            <person name="Matsuura K."/>
            <person name="Barry K."/>
            <person name="Labutti K."/>
            <person name="Kuo R."/>
            <person name="Ohm R.A."/>
            <person name="Bhattacharya S.S."/>
            <person name="Shirouzu T."/>
            <person name="Yoshinaga Y."/>
            <person name="Martin F.M."/>
            <person name="Grigoriev I.V."/>
            <person name="Hibbett D.S."/>
        </authorList>
    </citation>
    <scope>NUCLEOTIDE SEQUENCE [LARGE SCALE GENOMIC DNA]</scope>
    <source>
        <strain evidence="1 2">HHB12029</strain>
    </source>
</reference>
<protein>
    <submittedName>
        <fullName evidence="1">Uncharacterized protein</fullName>
    </submittedName>
</protein>
<name>A0A165G6G0_EXIGL</name>
<sequence>MVSTGPTIPSEVGILARDYGCRVDQVPEGHVTGVDFEDLTRVTCAALSTIESPTVSFYRRGTFNRLYRLHFALTGRDVLARIPSPASRNLVSVTSTVATMLYAQHICIPVPHVIAWNDASTGTSGQVPYIITDLVQEAYDAWSSWRNEPSERKERIFETFARTQAAFLRPIELPLSSIGTVSGAAPTPAHFSLQPLTIRHKYALAPRRRPRTPLIRVHSLLLRDVWLELLDLHRSSCLEHTVSTSPDYEQVLLNWNIENLDPDDAILAPVTDFLAVVDDLRALVERTLDALNRRPAFLQPCLVRTDFAFRNVLLDPDTLETKACIDFDDVQVMPLVLAHIFPQDLLEFEEPYVSRDAPYFAQEGGFSQFPPDEYGPEDLCPEKTTDDEGAYERLASNKRIKYTAYRTSYLAALERADPRIAEEGWWELHKDARKVHELLVGGTHMWWLKREWLRMRRAVSDSVPASSM</sequence>
<dbReference type="InterPro" id="IPR011009">
    <property type="entry name" value="Kinase-like_dom_sf"/>
</dbReference>
<evidence type="ECO:0000313" key="2">
    <source>
        <dbReference type="Proteomes" id="UP000077266"/>
    </source>
</evidence>